<dbReference type="PANTHER" id="PTHR11904:SF9">
    <property type="entry name" value="PURINE NUCLEOSIDE PHOSPHORYLASE-RELATED"/>
    <property type="match status" value="1"/>
</dbReference>
<evidence type="ECO:0000313" key="10">
    <source>
        <dbReference type="EMBL" id="QDL94151.1"/>
    </source>
</evidence>
<dbReference type="EMBL" id="CP040819">
    <property type="protein sequence ID" value="QDL94151.1"/>
    <property type="molecule type" value="Genomic_DNA"/>
</dbReference>
<dbReference type="RefSeq" id="WP_138577987.1">
    <property type="nucleotide sequence ID" value="NZ_CP040819.1"/>
</dbReference>
<dbReference type="PANTHER" id="PTHR11904">
    <property type="entry name" value="METHYLTHIOADENOSINE/PURINE NUCLEOSIDE PHOSPHORYLASE"/>
    <property type="match status" value="1"/>
</dbReference>
<feature type="domain" description="Nucleoside phosphorylase" evidence="9">
    <location>
        <begin position="19"/>
        <end position="255"/>
    </location>
</feature>
<name>A0A5B8FIT1_9RHOB</name>
<organism evidence="10 11">
    <name type="scientific">Paroceanicella profunda</name>
    <dbReference type="NCBI Taxonomy" id="2579971"/>
    <lineage>
        <taxon>Bacteria</taxon>
        <taxon>Pseudomonadati</taxon>
        <taxon>Pseudomonadota</taxon>
        <taxon>Alphaproteobacteria</taxon>
        <taxon>Rhodobacterales</taxon>
        <taxon>Paracoccaceae</taxon>
        <taxon>Paroceanicella</taxon>
    </lineage>
</organism>
<dbReference type="Gene3D" id="3.40.50.1580">
    <property type="entry name" value="Nucleoside phosphorylase domain"/>
    <property type="match status" value="1"/>
</dbReference>
<evidence type="ECO:0000256" key="8">
    <source>
        <dbReference type="ARBA" id="ARBA00031036"/>
    </source>
</evidence>
<dbReference type="NCBIfam" id="TIGR01697">
    <property type="entry name" value="PNPH-PUNA-XAPA"/>
    <property type="match status" value="1"/>
</dbReference>
<dbReference type="AlphaFoldDB" id="A0A5B8FIT1"/>
<comment type="subunit">
    <text evidence="3">Homotrimer.</text>
</comment>
<protein>
    <recommendedName>
        <fullName evidence="5">Purine nucleoside phosphorylase</fullName>
        <ecNumber evidence="4">2.4.2.1</ecNumber>
    </recommendedName>
    <alternativeName>
        <fullName evidence="8">Inosine-guanosine phosphorylase</fullName>
    </alternativeName>
</protein>
<dbReference type="InterPro" id="IPR000845">
    <property type="entry name" value="Nucleoside_phosphorylase_d"/>
</dbReference>
<dbReference type="InterPro" id="IPR035994">
    <property type="entry name" value="Nucleoside_phosphorylase_sf"/>
</dbReference>
<evidence type="ECO:0000256" key="7">
    <source>
        <dbReference type="ARBA" id="ARBA00022679"/>
    </source>
</evidence>
<dbReference type="Pfam" id="PF01048">
    <property type="entry name" value="PNP_UDP_1"/>
    <property type="match status" value="1"/>
</dbReference>
<dbReference type="NCBIfam" id="TIGR01698">
    <property type="entry name" value="PUNP"/>
    <property type="match status" value="1"/>
</dbReference>
<dbReference type="GO" id="GO:0009116">
    <property type="term" value="P:nucleoside metabolic process"/>
    <property type="evidence" value="ECO:0007669"/>
    <property type="project" value="InterPro"/>
</dbReference>
<geneLocation type="plasmid" evidence="11">
    <name>pd4m1a</name>
</geneLocation>
<keyword evidence="6 10" id="KW-0328">Glycosyltransferase</keyword>
<evidence type="ECO:0000256" key="5">
    <source>
        <dbReference type="ARBA" id="ARBA00013834"/>
    </source>
</evidence>
<keyword evidence="10" id="KW-0614">Plasmid</keyword>
<evidence type="ECO:0000313" key="11">
    <source>
        <dbReference type="Proteomes" id="UP000305888"/>
    </source>
</evidence>
<dbReference type="InterPro" id="IPR011269">
    <property type="entry name" value="PUNP"/>
</dbReference>
<evidence type="ECO:0000256" key="3">
    <source>
        <dbReference type="ARBA" id="ARBA00011233"/>
    </source>
</evidence>
<dbReference type="KEGG" id="ppru:FDP22_20050"/>
<keyword evidence="11" id="KW-1185">Reference proteome</keyword>
<dbReference type="CDD" id="cd09009">
    <property type="entry name" value="PNP-EcPNPII_like"/>
    <property type="match status" value="1"/>
</dbReference>
<dbReference type="NCBIfam" id="NF006054">
    <property type="entry name" value="PRK08202.1"/>
    <property type="match status" value="1"/>
</dbReference>
<evidence type="ECO:0000256" key="4">
    <source>
        <dbReference type="ARBA" id="ARBA00011886"/>
    </source>
</evidence>
<dbReference type="OrthoDB" id="1523230at2"/>
<evidence type="ECO:0000256" key="2">
    <source>
        <dbReference type="ARBA" id="ARBA00006751"/>
    </source>
</evidence>
<evidence type="ECO:0000256" key="6">
    <source>
        <dbReference type="ARBA" id="ARBA00022676"/>
    </source>
</evidence>
<evidence type="ECO:0000259" key="9">
    <source>
        <dbReference type="Pfam" id="PF01048"/>
    </source>
</evidence>
<dbReference type="InterPro" id="IPR011268">
    <property type="entry name" value="Purine_phosphorylase"/>
</dbReference>
<comment type="similarity">
    <text evidence="2">Belongs to the PNP/MTAP phosphorylase family.</text>
</comment>
<gene>
    <name evidence="10" type="ORF">FDP22_20050</name>
</gene>
<evidence type="ECO:0000256" key="1">
    <source>
        <dbReference type="ARBA" id="ARBA00005058"/>
    </source>
</evidence>
<dbReference type="PIRSF" id="PIRSF000477">
    <property type="entry name" value="PurNPase"/>
    <property type="match status" value="1"/>
</dbReference>
<reference evidence="10 11" key="1">
    <citation type="submission" date="2019-06" db="EMBL/GenBank/DDBJ databases">
        <title>Genome sequence of Rhodobacteraceae bacterium D4M1.</title>
        <authorList>
            <person name="Cao J."/>
        </authorList>
    </citation>
    <scope>NUCLEOTIDE SEQUENCE [LARGE SCALE GENOMIC DNA]</scope>
    <source>
        <strain evidence="10 11">D4M1</strain>
        <plasmid evidence="11">pd4m1a</plasmid>
    </source>
</reference>
<dbReference type="Proteomes" id="UP000305888">
    <property type="component" value="Plasmid pD4M1A"/>
</dbReference>
<dbReference type="GO" id="GO:0004731">
    <property type="term" value="F:purine-nucleoside phosphorylase activity"/>
    <property type="evidence" value="ECO:0007669"/>
    <property type="project" value="UniProtKB-EC"/>
</dbReference>
<keyword evidence="7 10" id="KW-0808">Transferase</keyword>
<comment type="pathway">
    <text evidence="1">Purine metabolism; purine nucleoside salvage.</text>
</comment>
<dbReference type="GO" id="GO:0005737">
    <property type="term" value="C:cytoplasm"/>
    <property type="evidence" value="ECO:0007669"/>
    <property type="project" value="TreeGrafter"/>
</dbReference>
<accession>A0A5B8FIT1</accession>
<dbReference type="EC" id="2.4.2.1" evidence="4"/>
<dbReference type="SUPFAM" id="SSF53167">
    <property type="entry name" value="Purine and uridine phosphorylases"/>
    <property type="match status" value="1"/>
</dbReference>
<proteinExistence type="inferred from homology"/>
<sequence length="258" mass="26861">MTTAAAEALARHSDGAAPRIGLVLGSGLGALAEEVEGAERHSFTVLPGFPVSSVSGHAGELVLGTLEGVRVALVSGRVHAYEGGGPAVMRPVIETLRDIGVSDLLLTNSAGSTREDWGPGTLVALSDHINFAGMNPLTGEETDARFLSMVDAYDPGLRARLGGVPEGVYAWFSGPSFETPAEIRAIRTLGADLVGMSTVPECILARFFGMRVAAVSVVTNLAAGMTGQALSHDETKQEAAKAQARFRALVKDFVRSFA</sequence>
<dbReference type="UniPathway" id="UPA00606"/>